<evidence type="ECO:0000313" key="3">
    <source>
        <dbReference type="EMBL" id="KIM93744.1"/>
    </source>
</evidence>
<reference evidence="3 4" key="1">
    <citation type="submission" date="2014-04" db="EMBL/GenBank/DDBJ databases">
        <authorList>
            <consortium name="DOE Joint Genome Institute"/>
            <person name="Kuo A."/>
            <person name="Martino E."/>
            <person name="Perotto S."/>
            <person name="Kohler A."/>
            <person name="Nagy L.G."/>
            <person name="Floudas D."/>
            <person name="Copeland A."/>
            <person name="Barry K.W."/>
            <person name="Cichocki N."/>
            <person name="Veneault-Fourrey C."/>
            <person name="LaButti K."/>
            <person name="Lindquist E.A."/>
            <person name="Lipzen A."/>
            <person name="Lundell T."/>
            <person name="Morin E."/>
            <person name="Murat C."/>
            <person name="Sun H."/>
            <person name="Tunlid A."/>
            <person name="Henrissat B."/>
            <person name="Grigoriev I.V."/>
            <person name="Hibbett D.S."/>
            <person name="Martin F."/>
            <person name="Nordberg H.P."/>
            <person name="Cantor M.N."/>
            <person name="Hua S.X."/>
        </authorList>
    </citation>
    <scope>NUCLEOTIDE SEQUENCE [LARGE SCALE GENOMIC DNA]</scope>
    <source>
        <strain evidence="3 4">Zn</strain>
    </source>
</reference>
<keyword evidence="4" id="KW-1185">Reference proteome</keyword>
<accession>A0A0C3GQY3</accession>
<dbReference type="InterPro" id="IPR036291">
    <property type="entry name" value="NAD(P)-bd_dom_sf"/>
</dbReference>
<dbReference type="EMBL" id="KN832893">
    <property type="protein sequence ID" value="KIM93744.1"/>
    <property type="molecule type" value="Genomic_DNA"/>
</dbReference>
<dbReference type="PANTHER" id="PTHR42901:SF1">
    <property type="entry name" value="ALCOHOL DEHYDROGENASE"/>
    <property type="match status" value="1"/>
</dbReference>
<dbReference type="Pfam" id="PF00106">
    <property type="entry name" value="adh_short"/>
    <property type="match status" value="1"/>
</dbReference>
<proteinExistence type="inferred from homology"/>
<dbReference type="Gene3D" id="3.40.50.720">
    <property type="entry name" value="NAD(P)-binding Rossmann-like Domain"/>
    <property type="match status" value="1"/>
</dbReference>
<dbReference type="GO" id="GO:0016491">
    <property type="term" value="F:oxidoreductase activity"/>
    <property type="evidence" value="ECO:0007669"/>
    <property type="project" value="UniProtKB-KW"/>
</dbReference>
<dbReference type="OrthoDB" id="1933717at2759"/>
<dbReference type="InterPro" id="IPR002347">
    <property type="entry name" value="SDR_fam"/>
</dbReference>
<dbReference type="PANTHER" id="PTHR42901">
    <property type="entry name" value="ALCOHOL DEHYDROGENASE"/>
    <property type="match status" value="1"/>
</dbReference>
<dbReference type="InParanoid" id="A0A0C3GQY3"/>
<dbReference type="SUPFAM" id="SSF51735">
    <property type="entry name" value="NAD(P)-binding Rossmann-fold domains"/>
    <property type="match status" value="1"/>
</dbReference>
<dbReference type="AlphaFoldDB" id="A0A0C3GQY3"/>
<dbReference type="STRING" id="913774.A0A0C3GQY3"/>
<dbReference type="PRINTS" id="PR00081">
    <property type="entry name" value="GDHRDH"/>
</dbReference>
<dbReference type="HOGENOM" id="CLU_1366617_0_0_1"/>
<evidence type="ECO:0000256" key="2">
    <source>
        <dbReference type="ARBA" id="ARBA00023002"/>
    </source>
</evidence>
<evidence type="ECO:0000313" key="4">
    <source>
        <dbReference type="Proteomes" id="UP000054321"/>
    </source>
</evidence>
<protein>
    <recommendedName>
        <fullName evidence="5">Ketoreductase (KR) domain-containing protein</fullName>
    </recommendedName>
</protein>
<evidence type="ECO:0000256" key="1">
    <source>
        <dbReference type="ARBA" id="ARBA00006484"/>
    </source>
</evidence>
<sequence>MTTMKFDRLHPDTFARKGAYTRQIYRDVYPSIDPISTALSQSGKVVIITGAGSGIGAQGIAPAFAKAGARSLVLVGRRPDRIKDTALAIRKQFSSVEVMEAPTDILDPKAVHTLFSSVGAQFGSVDVLVNNAGVQSGKAAFGESDEIKWFVPLLFIQLCLFYLGIQLSSWQELSHIKQRPVAVAHRSSCAAQASGPLSGL</sequence>
<comment type="similarity">
    <text evidence="1">Belongs to the short-chain dehydrogenases/reductases (SDR) family.</text>
</comment>
<reference evidence="4" key="2">
    <citation type="submission" date="2015-01" db="EMBL/GenBank/DDBJ databases">
        <title>Evolutionary Origins and Diversification of the Mycorrhizal Mutualists.</title>
        <authorList>
            <consortium name="DOE Joint Genome Institute"/>
            <consortium name="Mycorrhizal Genomics Consortium"/>
            <person name="Kohler A."/>
            <person name="Kuo A."/>
            <person name="Nagy L.G."/>
            <person name="Floudas D."/>
            <person name="Copeland A."/>
            <person name="Barry K.W."/>
            <person name="Cichocki N."/>
            <person name="Veneault-Fourrey C."/>
            <person name="LaButti K."/>
            <person name="Lindquist E.A."/>
            <person name="Lipzen A."/>
            <person name="Lundell T."/>
            <person name="Morin E."/>
            <person name="Murat C."/>
            <person name="Riley R."/>
            <person name="Ohm R."/>
            <person name="Sun H."/>
            <person name="Tunlid A."/>
            <person name="Henrissat B."/>
            <person name="Grigoriev I.V."/>
            <person name="Hibbett D.S."/>
            <person name="Martin F."/>
        </authorList>
    </citation>
    <scope>NUCLEOTIDE SEQUENCE [LARGE SCALE GENOMIC DNA]</scope>
    <source>
        <strain evidence="4">Zn</strain>
    </source>
</reference>
<name>A0A0C3GQY3_OIDMZ</name>
<gene>
    <name evidence="3" type="ORF">OIDMADRAFT_35564</name>
</gene>
<evidence type="ECO:0008006" key="5">
    <source>
        <dbReference type="Google" id="ProtNLM"/>
    </source>
</evidence>
<dbReference type="Proteomes" id="UP000054321">
    <property type="component" value="Unassembled WGS sequence"/>
</dbReference>
<keyword evidence="2" id="KW-0560">Oxidoreductase</keyword>
<organism evidence="3 4">
    <name type="scientific">Oidiodendron maius (strain Zn)</name>
    <dbReference type="NCBI Taxonomy" id="913774"/>
    <lineage>
        <taxon>Eukaryota</taxon>
        <taxon>Fungi</taxon>
        <taxon>Dikarya</taxon>
        <taxon>Ascomycota</taxon>
        <taxon>Pezizomycotina</taxon>
        <taxon>Leotiomycetes</taxon>
        <taxon>Leotiomycetes incertae sedis</taxon>
        <taxon>Myxotrichaceae</taxon>
        <taxon>Oidiodendron</taxon>
    </lineage>
</organism>